<dbReference type="GO" id="GO:0003676">
    <property type="term" value="F:nucleic acid binding"/>
    <property type="evidence" value="ECO:0007669"/>
    <property type="project" value="InterPro"/>
</dbReference>
<dbReference type="Proteomes" id="UP001215598">
    <property type="component" value="Unassembled WGS sequence"/>
</dbReference>
<protein>
    <submittedName>
        <fullName evidence="5">Ribonuclease H-like domain-containing protein</fullName>
    </submittedName>
</protein>
<dbReference type="InterPro" id="IPR051132">
    <property type="entry name" value="3-5_Exonuclease_domain"/>
</dbReference>
<evidence type="ECO:0000313" key="5">
    <source>
        <dbReference type="EMBL" id="KAJ7765349.1"/>
    </source>
</evidence>
<name>A0AAD7JI61_9AGAR</name>
<reference evidence="5" key="1">
    <citation type="submission" date="2023-03" db="EMBL/GenBank/DDBJ databases">
        <title>Massive genome expansion in bonnet fungi (Mycena s.s.) driven by repeated elements and novel gene families across ecological guilds.</title>
        <authorList>
            <consortium name="Lawrence Berkeley National Laboratory"/>
            <person name="Harder C.B."/>
            <person name="Miyauchi S."/>
            <person name="Viragh M."/>
            <person name="Kuo A."/>
            <person name="Thoen E."/>
            <person name="Andreopoulos B."/>
            <person name="Lu D."/>
            <person name="Skrede I."/>
            <person name="Drula E."/>
            <person name="Henrissat B."/>
            <person name="Morin E."/>
            <person name="Kohler A."/>
            <person name="Barry K."/>
            <person name="LaButti K."/>
            <person name="Morin E."/>
            <person name="Salamov A."/>
            <person name="Lipzen A."/>
            <person name="Mereny Z."/>
            <person name="Hegedus B."/>
            <person name="Baldrian P."/>
            <person name="Stursova M."/>
            <person name="Weitz H."/>
            <person name="Taylor A."/>
            <person name="Grigoriev I.V."/>
            <person name="Nagy L.G."/>
            <person name="Martin F."/>
            <person name="Kauserud H."/>
        </authorList>
    </citation>
    <scope>NUCLEOTIDE SEQUENCE</scope>
    <source>
        <strain evidence="5">CBHHK182m</strain>
    </source>
</reference>
<accession>A0AAD7JI61</accession>
<comment type="caution">
    <text evidence="5">The sequence shown here is derived from an EMBL/GenBank/DDBJ whole genome shotgun (WGS) entry which is preliminary data.</text>
</comment>
<evidence type="ECO:0000259" key="3">
    <source>
        <dbReference type="Pfam" id="PF01612"/>
    </source>
</evidence>
<dbReference type="PANTHER" id="PTHR13620:SF104">
    <property type="entry name" value="EXONUCLEASE 3'-5' DOMAIN-CONTAINING PROTEIN 2"/>
    <property type="match status" value="1"/>
</dbReference>
<keyword evidence="1" id="KW-0540">Nuclease</keyword>
<proteinExistence type="predicted"/>
<organism evidence="5 6">
    <name type="scientific">Mycena metata</name>
    <dbReference type="NCBI Taxonomy" id="1033252"/>
    <lineage>
        <taxon>Eukaryota</taxon>
        <taxon>Fungi</taxon>
        <taxon>Dikarya</taxon>
        <taxon>Basidiomycota</taxon>
        <taxon>Agaricomycotina</taxon>
        <taxon>Agaricomycetes</taxon>
        <taxon>Agaricomycetidae</taxon>
        <taxon>Agaricales</taxon>
        <taxon>Marasmiineae</taxon>
        <taxon>Mycenaceae</taxon>
        <taxon>Mycena</taxon>
    </lineage>
</organism>
<dbReference type="GO" id="GO:0008408">
    <property type="term" value="F:3'-5' exonuclease activity"/>
    <property type="evidence" value="ECO:0007669"/>
    <property type="project" value="InterPro"/>
</dbReference>
<gene>
    <name evidence="5" type="ORF">B0H16DRAFT_1454503</name>
    <name evidence="4" type="ORF">B0H16DRAFT_1475833</name>
</gene>
<dbReference type="SUPFAM" id="SSF53098">
    <property type="entry name" value="Ribonuclease H-like"/>
    <property type="match status" value="1"/>
</dbReference>
<evidence type="ECO:0000313" key="6">
    <source>
        <dbReference type="Proteomes" id="UP001215598"/>
    </source>
</evidence>
<dbReference type="InterPro" id="IPR036397">
    <property type="entry name" value="RNaseH_sf"/>
</dbReference>
<dbReference type="PANTHER" id="PTHR13620">
    <property type="entry name" value="3-5 EXONUCLEASE"/>
    <property type="match status" value="1"/>
</dbReference>
<feature type="domain" description="3'-5' exonuclease" evidence="3">
    <location>
        <begin position="126"/>
        <end position="263"/>
    </location>
</feature>
<dbReference type="GO" id="GO:0006139">
    <property type="term" value="P:nucleobase-containing compound metabolic process"/>
    <property type="evidence" value="ECO:0007669"/>
    <property type="project" value="InterPro"/>
</dbReference>
<evidence type="ECO:0000313" key="4">
    <source>
        <dbReference type="EMBL" id="KAJ7717855.1"/>
    </source>
</evidence>
<sequence>MAEFNAVDVTILSHIDQTRTSTQYAPMSEPDFAIMETSLVAMAKLGVEAVTYLTNEIQANEELRSIENGVVGFDTEFVKRVLVGDEDMINEIPTMAVPYKKAARTAFQLLEARRPGFVPDWEHAGLCLVQIAHGNRVWVLNICRIKAIPSELQRILTSTAITKSGAGVSNDAMVLWEDARIQVNQMADVGLMTRLLQVDIHPDDAFTHLALETAATDILNITMDKTYQKSVNWKLDPHEAHIAYAALDAVVSLRIFERLDVELSAVKQRHDVVFSKTWYTFNSTLGEPVRSRKSVRNEDIPWSTKDCSWFSGGKFQGRYY</sequence>
<keyword evidence="6" id="KW-1185">Reference proteome</keyword>
<evidence type="ECO:0000256" key="1">
    <source>
        <dbReference type="ARBA" id="ARBA00022722"/>
    </source>
</evidence>
<dbReference type="EMBL" id="JARKIB010000026">
    <property type="protein sequence ID" value="KAJ7765349.1"/>
    <property type="molecule type" value="Genomic_DNA"/>
</dbReference>
<keyword evidence="2" id="KW-0378">Hydrolase</keyword>
<evidence type="ECO:0000256" key="2">
    <source>
        <dbReference type="ARBA" id="ARBA00022801"/>
    </source>
</evidence>
<dbReference type="GO" id="GO:0005737">
    <property type="term" value="C:cytoplasm"/>
    <property type="evidence" value="ECO:0007669"/>
    <property type="project" value="TreeGrafter"/>
</dbReference>
<dbReference type="InterPro" id="IPR002562">
    <property type="entry name" value="3'-5'_exonuclease_dom"/>
</dbReference>
<dbReference type="Gene3D" id="3.30.420.10">
    <property type="entry name" value="Ribonuclease H-like superfamily/Ribonuclease H"/>
    <property type="match status" value="1"/>
</dbReference>
<dbReference type="EMBL" id="JARKIB010000271">
    <property type="protein sequence ID" value="KAJ7717855.1"/>
    <property type="molecule type" value="Genomic_DNA"/>
</dbReference>
<dbReference type="AlphaFoldDB" id="A0AAD7JI61"/>
<dbReference type="Pfam" id="PF01612">
    <property type="entry name" value="DNA_pol_A_exo1"/>
    <property type="match status" value="1"/>
</dbReference>
<dbReference type="InterPro" id="IPR012337">
    <property type="entry name" value="RNaseH-like_sf"/>
</dbReference>
<dbReference type="GO" id="GO:0005634">
    <property type="term" value="C:nucleus"/>
    <property type="evidence" value="ECO:0007669"/>
    <property type="project" value="TreeGrafter"/>
</dbReference>